<reference evidence="1" key="1">
    <citation type="journal article" date="2006" name="Infect. Immun.">
        <title>Acquisition of avian pathogenic Escherichia coli plasmids by a commensal E. coli isolate enhances its abilities to kill chicken embryos, grow in human urine, and colonize the murine kidney.</title>
        <authorList>
            <person name="Skyberg J.A."/>
            <person name="Johnson T.J."/>
            <person name="Johnson J.R."/>
            <person name="Clabots C."/>
            <person name="Logue C.M."/>
            <person name="Nolan L.K."/>
        </authorList>
    </citation>
    <scope>NUCLEOTIDE SEQUENCE</scope>
    <source>
        <strain evidence="1">A2363</strain>
        <plasmid evidence="1">pAPEC-O2-ColV</plasmid>
    </source>
</reference>
<accession>Q5DQE8</accession>
<sequence length="53" mass="6042">MPDRGKQQLKTRFSTCKTEVVHRSSRWVSEIPAPRQIPARAVDHACPIVIESQ</sequence>
<dbReference type="AlphaFoldDB" id="Q5DQE8"/>
<protein>
    <submittedName>
        <fullName evidence="1">Uncharacterized protein</fullName>
    </submittedName>
</protein>
<geneLocation type="plasmid" evidence="1">
    <name>pAPEC-O2-ColV</name>
</geneLocation>
<keyword evidence="1" id="KW-0614">Plasmid</keyword>
<name>Q5DQE8_ECOLX</name>
<proteinExistence type="predicted"/>
<evidence type="ECO:0000313" key="1">
    <source>
        <dbReference type="EMBL" id="AAX22103.1"/>
    </source>
</evidence>
<dbReference type="EMBL" id="AY545598">
    <property type="protein sequence ID" value="AAX22103.1"/>
    <property type="molecule type" value="Genomic_DNA"/>
</dbReference>
<organism evidence="1">
    <name type="scientific">Escherichia coli</name>
    <dbReference type="NCBI Taxonomy" id="562"/>
    <lineage>
        <taxon>Bacteria</taxon>
        <taxon>Pseudomonadati</taxon>
        <taxon>Pseudomonadota</taxon>
        <taxon>Gammaproteobacteria</taxon>
        <taxon>Enterobacterales</taxon>
        <taxon>Enterobacteriaceae</taxon>
        <taxon>Escherichia</taxon>
    </lineage>
</organism>